<accession>A0ACB8XE28</accession>
<name>A0ACB8XE28_ARCLA</name>
<dbReference type="Proteomes" id="UP001055879">
    <property type="component" value="Linkage Group LG18"/>
</dbReference>
<comment type="caution">
    <text evidence="1">The sequence shown here is derived from an EMBL/GenBank/DDBJ whole genome shotgun (WGS) entry which is preliminary data.</text>
</comment>
<gene>
    <name evidence="1" type="ORF">L6452_43787</name>
</gene>
<dbReference type="EMBL" id="CM042064">
    <property type="protein sequence ID" value="KAI3665166.1"/>
    <property type="molecule type" value="Genomic_DNA"/>
</dbReference>
<organism evidence="1 2">
    <name type="scientific">Arctium lappa</name>
    <name type="common">Greater burdock</name>
    <name type="synonym">Lappa major</name>
    <dbReference type="NCBI Taxonomy" id="4217"/>
    <lineage>
        <taxon>Eukaryota</taxon>
        <taxon>Viridiplantae</taxon>
        <taxon>Streptophyta</taxon>
        <taxon>Embryophyta</taxon>
        <taxon>Tracheophyta</taxon>
        <taxon>Spermatophyta</taxon>
        <taxon>Magnoliopsida</taxon>
        <taxon>eudicotyledons</taxon>
        <taxon>Gunneridae</taxon>
        <taxon>Pentapetalae</taxon>
        <taxon>asterids</taxon>
        <taxon>campanulids</taxon>
        <taxon>Asterales</taxon>
        <taxon>Asteraceae</taxon>
        <taxon>Carduoideae</taxon>
        <taxon>Cardueae</taxon>
        <taxon>Arctiinae</taxon>
        <taxon>Arctium</taxon>
    </lineage>
</organism>
<protein>
    <submittedName>
        <fullName evidence="1">Uncharacterized protein</fullName>
    </submittedName>
</protein>
<evidence type="ECO:0000313" key="2">
    <source>
        <dbReference type="Proteomes" id="UP001055879"/>
    </source>
</evidence>
<reference evidence="1 2" key="2">
    <citation type="journal article" date="2022" name="Mol. Ecol. Resour.">
        <title>The genomes of chicory, endive, great burdock and yacon provide insights into Asteraceae paleo-polyploidization history and plant inulin production.</title>
        <authorList>
            <person name="Fan W."/>
            <person name="Wang S."/>
            <person name="Wang H."/>
            <person name="Wang A."/>
            <person name="Jiang F."/>
            <person name="Liu H."/>
            <person name="Zhao H."/>
            <person name="Xu D."/>
            <person name="Zhang Y."/>
        </authorList>
    </citation>
    <scope>NUCLEOTIDE SEQUENCE [LARGE SCALE GENOMIC DNA]</scope>
    <source>
        <strain evidence="2">cv. Niubang</strain>
    </source>
</reference>
<sequence>MITLSLPLLFRYQNYGDYYDDPTIIEDVGQTAVGVCSDQSSSEPTTFNKFVEEFLSDIRIATPRTSDFYVSSTRKSLSGNATLYAIAQCVENTTQRICQNCLDRSYNNLYGCLPHTEGKAIDLGCFMRYSVTPFFKENQTTNITPFLKEGSSRKVGIIFAVTVCIGVFLLILVISLWYRLRKRSNSHEEDASELQEAVNYSYKDMQLATGNFSEEYRIGKGGFGEVYKAIIDEEHVVAVKKLLVRDGRARIEFDNEVKMMSSVRHRNLVCVLGWSSEGPELLLVLEYMPKGSLDKYLWDFGLARFQLEDQSHVSTKFAGTLGYTAPEYATHGRLSEKVDTYSFGIVTLEIVSGRRCNDVHSQRPNMYYLLEDAWNLYENNMHLKLIDETLDLKECEEEQVMKMIEIGLTCTQSPVGLRPTMSVVVLLLSNGRSLVRRKMGSKSTFTSGSED</sequence>
<keyword evidence="2" id="KW-1185">Reference proteome</keyword>
<evidence type="ECO:0000313" key="1">
    <source>
        <dbReference type="EMBL" id="KAI3665166.1"/>
    </source>
</evidence>
<proteinExistence type="predicted"/>
<reference evidence="2" key="1">
    <citation type="journal article" date="2022" name="Mol. Ecol. Resour.">
        <title>The genomes of chicory, endive, great burdock and yacon provide insights into Asteraceae palaeo-polyploidization history and plant inulin production.</title>
        <authorList>
            <person name="Fan W."/>
            <person name="Wang S."/>
            <person name="Wang H."/>
            <person name="Wang A."/>
            <person name="Jiang F."/>
            <person name="Liu H."/>
            <person name="Zhao H."/>
            <person name="Xu D."/>
            <person name="Zhang Y."/>
        </authorList>
    </citation>
    <scope>NUCLEOTIDE SEQUENCE [LARGE SCALE GENOMIC DNA]</scope>
    <source>
        <strain evidence="2">cv. Niubang</strain>
    </source>
</reference>